<evidence type="ECO:0000259" key="11">
    <source>
        <dbReference type="Pfam" id="PF12627"/>
    </source>
</evidence>
<evidence type="ECO:0000259" key="10">
    <source>
        <dbReference type="Pfam" id="PF01743"/>
    </source>
</evidence>
<dbReference type="GO" id="GO:0008033">
    <property type="term" value="P:tRNA processing"/>
    <property type="evidence" value="ECO:0007669"/>
    <property type="project" value="UniProtKB-KW"/>
</dbReference>
<dbReference type="InterPro" id="IPR003607">
    <property type="entry name" value="HD/PDEase_dom"/>
</dbReference>
<feature type="domain" description="tRNA nucleotidyltransferase/poly(A) polymerase RNA and SrmB- binding" evidence="11">
    <location>
        <begin position="171"/>
        <end position="228"/>
    </location>
</feature>
<protein>
    <submittedName>
        <fullName evidence="13">HD domain-containing protein</fullName>
    </submittedName>
</protein>
<keyword evidence="5" id="KW-0479">Metal-binding</keyword>
<dbReference type="CDD" id="cd00077">
    <property type="entry name" value="HDc"/>
    <property type="match status" value="1"/>
</dbReference>
<dbReference type="EMBL" id="CP060490">
    <property type="protein sequence ID" value="QNL43343.1"/>
    <property type="molecule type" value="Genomic_DNA"/>
</dbReference>
<dbReference type="Pfam" id="PF12627">
    <property type="entry name" value="PolyA_pol_RNAbd"/>
    <property type="match status" value="1"/>
</dbReference>
<dbReference type="Pfam" id="PF01743">
    <property type="entry name" value="PolyA_pol"/>
    <property type="match status" value="1"/>
</dbReference>
<evidence type="ECO:0000256" key="1">
    <source>
        <dbReference type="ARBA" id="ARBA00001946"/>
    </source>
</evidence>
<evidence type="ECO:0000313" key="13">
    <source>
        <dbReference type="EMBL" id="QNL43343.1"/>
    </source>
</evidence>
<keyword evidence="8 9" id="KW-0694">RNA-binding</keyword>
<dbReference type="Gene3D" id="1.10.246.80">
    <property type="match status" value="1"/>
</dbReference>
<dbReference type="InterPro" id="IPR043519">
    <property type="entry name" value="NT_sf"/>
</dbReference>
<dbReference type="InterPro" id="IPR032810">
    <property type="entry name" value="CCA-adding_enz_C"/>
</dbReference>
<evidence type="ECO:0000259" key="12">
    <source>
        <dbReference type="Pfam" id="PF13735"/>
    </source>
</evidence>
<evidence type="ECO:0000256" key="4">
    <source>
        <dbReference type="ARBA" id="ARBA00022695"/>
    </source>
</evidence>
<keyword evidence="7" id="KW-0460">Magnesium</keyword>
<accession>A0A7G9B1B2</accession>
<dbReference type="InterPro" id="IPR050264">
    <property type="entry name" value="Bact_CCA-adding_enz_type3_sf"/>
</dbReference>
<reference evidence="13 14" key="1">
    <citation type="submission" date="2020-08" db="EMBL/GenBank/DDBJ databases">
        <authorList>
            <person name="Liu C."/>
            <person name="Sun Q."/>
        </authorList>
    </citation>
    <scope>NUCLEOTIDE SEQUENCE [LARGE SCALE GENOMIC DNA]</scope>
    <source>
        <strain evidence="13 14">NSJ-62</strain>
    </source>
</reference>
<proteinExistence type="inferred from homology"/>
<evidence type="ECO:0000256" key="8">
    <source>
        <dbReference type="ARBA" id="ARBA00022884"/>
    </source>
</evidence>
<comment type="cofactor">
    <cofactor evidence="1">
        <name>Mg(2+)</name>
        <dbReference type="ChEBI" id="CHEBI:18420"/>
    </cofactor>
</comment>
<dbReference type="AlphaFoldDB" id="A0A7G9B1B2"/>
<feature type="domain" description="CCA-adding enzyme C-terminal" evidence="12">
    <location>
        <begin position="302"/>
        <end position="433"/>
    </location>
</feature>
<dbReference type="SUPFAM" id="SSF81301">
    <property type="entry name" value="Nucleotidyltransferase"/>
    <property type="match status" value="1"/>
</dbReference>
<dbReference type="SUPFAM" id="SSF81891">
    <property type="entry name" value="Poly A polymerase C-terminal region-like"/>
    <property type="match status" value="1"/>
</dbReference>
<organism evidence="13 14">
    <name type="scientific">Oscillibacter hominis</name>
    <dbReference type="NCBI Taxonomy" id="2763056"/>
    <lineage>
        <taxon>Bacteria</taxon>
        <taxon>Bacillati</taxon>
        <taxon>Bacillota</taxon>
        <taxon>Clostridia</taxon>
        <taxon>Eubacteriales</taxon>
        <taxon>Oscillospiraceae</taxon>
        <taxon>Oscillibacter</taxon>
    </lineage>
</organism>
<evidence type="ECO:0000256" key="3">
    <source>
        <dbReference type="ARBA" id="ARBA00022694"/>
    </source>
</evidence>
<keyword evidence="6" id="KW-0547">Nucleotide-binding</keyword>
<dbReference type="Gene3D" id="3.30.460.10">
    <property type="entry name" value="Beta Polymerase, domain 2"/>
    <property type="match status" value="1"/>
</dbReference>
<evidence type="ECO:0000256" key="7">
    <source>
        <dbReference type="ARBA" id="ARBA00022842"/>
    </source>
</evidence>
<feature type="domain" description="Poly A polymerase head" evidence="10">
    <location>
        <begin position="24"/>
        <end position="144"/>
    </location>
</feature>
<keyword evidence="14" id="KW-1185">Reference proteome</keyword>
<dbReference type="InterPro" id="IPR032828">
    <property type="entry name" value="PolyA_RNA-bd"/>
</dbReference>
<evidence type="ECO:0000256" key="2">
    <source>
        <dbReference type="ARBA" id="ARBA00022679"/>
    </source>
</evidence>
<dbReference type="CDD" id="cd05398">
    <property type="entry name" value="NT_ClassII-CCAase"/>
    <property type="match status" value="1"/>
</dbReference>
<evidence type="ECO:0000256" key="9">
    <source>
        <dbReference type="RuleBase" id="RU003953"/>
    </source>
</evidence>
<evidence type="ECO:0000256" key="6">
    <source>
        <dbReference type="ARBA" id="ARBA00022741"/>
    </source>
</evidence>
<dbReference type="GO" id="GO:0016779">
    <property type="term" value="F:nucleotidyltransferase activity"/>
    <property type="evidence" value="ECO:0007669"/>
    <property type="project" value="UniProtKB-KW"/>
</dbReference>
<dbReference type="GO" id="GO:0000049">
    <property type="term" value="F:tRNA binding"/>
    <property type="evidence" value="ECO:0007669"/>
    <property type="project" value="TreeGrafter"/>
</dbReference>
<keyword evidence="3" id="KW-0819">tRNA processing</keyword>
<dbReference type="GO" id="GO:0046872">
    <property type="term" value="F:metal ion binding"/>
    <property type="evidence" value="ECO:0007669"/>
    <property type="project" value="UniProtKB-KW"/>
</dbReference>
<dbReference type="Gene3D" id="1.10.3090.10">
    <property type="entry name" value="cca-adding enzyme, domain 2"/>
    <property type="match status" value="1"/>
</dbReference>
<sequence>MKNVIPQDIAEVLDKLSGSGYEAWCVGGCVRDMLLGADPQDWDVTTSALPEQVERIFPGRTIPTGVKHGTVTVLSGVRGIEVTTFRRDGAYLDGRHPEQVTFTASLREDLARRDFTVNAMAMGVDGTIVDCWGGREDLSRGILRCVGEADRRFEEDALRIMRALRFAAVLGFTIEQETSDSLRRSRQRLRAIAAERIYAEFTKLICGKHMAPILREYPDVLAVFLPEIAPMVGFDQRNPHHCYDLWEHTIRAMEAVPPEAVLRYTMLLHDVGKVKSFTVDEKGVGHFYGHPQLSREMGDAIARRLKMDNERRELILTLVEWHDRVIPRTEKGVARALRKLGEERFRLLIQVKRADNLAQASQVFQKEIDRLEEIWANLAAQSRCFSLRQLAVNGRDLMELGYRGEEIGRELERLLDLVVDGAKANDRRELLDIARRRKGGAKGSTF</sequence>
<dbReference type="KEGG" id="ohi:H8790_07510"/>
<gene>
    <name evidence="13" type="ORF">H8790_07510</name>
</gene>
<evidence type="ECO:0000256" key="5">
    <source>
        <dbReference type="ARBA" id="ARBA00022723"/>
    </source>
</evidence>
<dbReference type="InterPro" id="IPR002646">
    <property type="entry name" value="PolA_pol_head_dom"/>
</dbReference>
<dbReference type="Pfam" id="PF13735">
    <property type="entry name" value="tRNA_NucTran2_2"/>
    <property type="match status" value="1"/>
</dbReference>
<keyword evidence="4" id="KW-0548">Nucleotidyltransferase</keyword>
<dbReference type="GO" id="GO:0000166">
    <property type="term" value="F:nucleotide binding"/>
    <property type="evidence" value="ECO:0007669"/>
    <property type="project" value="UniProtKB-KW"/>
</dbReference>
<name>A0A7G9B1B2_9FIRM</name>
<dbReference type="Proteomes" id="UP000515960">
    <property type="component" value="Chromosome"/>
</dbReference>
<dbReference type="PANTHER" id="PTHR46173">
    <property type="entry name" value="CCA TRNA NUCLEOTIDYLTRANSFERASE 1, MITOCHONDRIAL"/>
    <property type="match status" value="1"/>
</dbReference>
<comment type="similarity">
    <text evidence="9">Belongs to the tRNA nucleotidyltransferase/poly(A) polymerase family.</text>
</comment>
<evidence type="ECO:0000313" key="14">
    <source>
        <dbReference type="Proteomes" id="UP000515960"/>
    </source>
</evidence>
<keyword evidence="2 9" id="KW-0808">Transferase</keyword>
<dbReference type="PANTHER" id="PTHR46173:SF1">
    <property type="entry name" value="CCA TRNA NUCLEOTIDYLTRANSFERASE 1, MITOCHONDRIAL"/>
    <property type="match status" value="1"/>
</dbReference>